<dbReference type="Proteomes" id="UP000613177">
    <property type="component" value="Unassembled WGS sequence"/>
</dbReference>
<dbReference type="EMBL" id="JAEPRE010000016">
    <property type="protein sequence ID" value="KAG2236564.1"/>
    <property type="molecule type" value="Genomic_DNA"/>
</dbReference>
<feature type="compositionally biased region" description="Polar residues" evidence="1">
    <location>
        <begin position="1"/>
        <end position="23"/>
    </location>
</feature>
<sequence>MPNSKSPNKTSYTKSRSPSNASKPNAGKRILNININEENIKGVSREYLKAPLSAWTSPKKLVDSINVNTVAALFKGGQNSLKILKSIISDNSGTAPLQALNHIRNGLENIRKSGSISDQLSRYATKCHEYSMKPKFMETFERLYVAKRGRAQDSLLNEQSIALYFKAVDSAVDITDRALDIVKESTLKKMDAPGHSTTSDSGQNELKNREAINIDNEEFMGPARTINHSSKQPKLPITHIENAEKQCFIGISSAPLFCMPTLLREALNNNRADQKALSSLKSFPNALRIIKLFRQAMTWNVIEKGFFSTVAITMTDFWGLFMRQDFNRGHERTFWVEYVVPIFNHFSIINKEIVFSWCESKVLSHSSSQMVPGVWNNTTEKLFADGIGRENGFEIIIMELSGPHSTEYIDRSMRDTQKLITMTSNSLRDEILKYQDASFDTAKGLSVFSLQCICGKITLMKTSLCTSNMWQIVELRNATIPVTWNARVNMNEHNTQMDILKKLRRENNFLDPVDEKDSI</sequence>
<evidence type="ECO:0000313" key="3">
    <source>
        <dbReference type="Proteomes" id="UP000613177"/>
    </source>
</evidence>
<evidence type="ECO:0000256" key="1">
    <source>
        <dbReference type="SAM" id="MobiDB-lite"/>
    </source>
</evidence>
<name>A0A8H7STB9_9FUNG</name>
<dbReference type="AlphaFoldDB" id="A0A8H7STB9"/>
<gene>
    <name evidence="2" type="ORF">INT48_000864</name>
</gene>
<proteinExistence type="predicted"/>
<feature type="region of interest" description="Disordered" evidence="1">
    <location>
        <begin position="1"/>
        <end position="28"/>
    </location>
</feature>
<keyword evidence="3" id="KW-1185">Reference proteome</keyword>
<evidence type="ECO:0000313" key="2">
    <source>
        <dbReference type="EMBL" id="KAG2236564.1"/>
    </source>
</evidence>
<reference evidence="2" key="1">
    <citation type="submission" date="2021-01" db="EMBL/GenBank/DDBJ databases">
        <title>Metabolic potential, ecology and presence of endohyphal bacteria is reflected in genomic diversity of Mucoromycotina.</title>
        <authorList>
            <person name="Muszewska A."/>
            <person name="Okrasinska A."/>
            <person name="Steczkiewicz K."/>
            <person name="Drgas O."/>
            <person name="Orlowska M."/>
            <person name="Perlinska-Lenart U."/>
            <person name="Aleksandrzak-Piekarczyk T."/>
            <person name="Szatraj K."/>
            <person name="Zielenkiewicz U."/>
            <person name="Pilsyk S."/>
            <person name="Malc E."/>
            <person name="Mieczkowski P."/>
            <person name="Kruszewska J.S."/>
            <person name="Biernat P."/>
            <person name="Pawlowska J."/>
        </authorList>
    </citation>
    <scope>NUCLEOTIDE SEQUENCE</scope>
    <source>
        <strain evidence="2">WA0000018081</strain>
    </source>
</reference>
<comment type="caution">
    <text evidence="2">The sequence shown here is derived from an EMBL/GenBank/DDBJ whole genome shotgun (WGS) entry which is preliminary data.</text>
</comment>
<organism evidence="2 3">
    <name type="scientific">Thamnidium elegans</name>
    <dbReference type="NCBI Taxonomy" id="101142"/>
    <lineage>
        <taxon>Eukaryota</taxon>
        <taxon>Fungi</taxon>
        <taxon>Fungi incertae sedis</taxon>
        <taxon>Mucoromycota</taxon>
        <taxon>Mucoromycotina</taxon>
        <taxon>Mucoromycetes</taxon>
        <taxon>Mucorales</taxon>
        <taxon>Mucorineae</taxon>
        <taxon>Mucoraceae</taxon>
        <taxon>Thamnidium</taxon>
    </lineage>
</organism>
<protein>
    <submittedName>
        <fullName evidence="2">Uncharacterized protein</fullName>
    </submittedName>
</protein>
<accession>A0A8H7STB9</accession>